<keyword evidence="2" id="KW-1185">Reference proteome</keyword>
<dbReference type="EMBL" id="FQUY01000001">
    <property type="protein sequence ID" value="SHE40936.1"/>
    <property type="molecule type" value="Genomic_DNA"/>
</dbReference>
<evidence type="ECO:0000313" key="2">
    <source>
        <dbReference type="Proteomes" id="UP000184148"/>
    </source>
</evidence>
<gene>
    <name evidence="1" type="ORF">SAMN02745133_00392</name>
</gene>
<accession>A0A1M4T8X2</accession>
<dbReference type="AlphaFoldDB" id="A0A1M4T8X2"/>
<sequence length="83" mass="9445">MKDNVRLKAPDFLMKSCVIQDVDSQKCYIVMVRRVRSLAPDDCQDLNLFGLQATDQMGADEATGSGYQRSFLLYPKSFTPSRY</sequence>
<organism evidence="1 2">
    <name type="scientific">Desulforamulus putei DSM 12395</name>
    <dbReference type="NCBI Taxonomy" id="1121429"/>
    <lineage>
        <taxon>Bacteria</taxon>
        <taxon>Bacillati</taxon>
        <taxon>Bacillota</taxon>
        <taxon>Clostridia</taxon>
        <taxon>Eubacteriales</taxon>
        <taxon>Peptococcaceae</taxon>
        <taxon>Desulforamulus</taxon>
    </lineage>
</organism>
<evidence type="ECO:0000313" key="1">
    <source>
        <dbReference type="EMBL" id="SHE40936.1"/>
    </source>
</evidence>
<reference evidence="2" key="1">
    <citation type="submission" date="2016-11" db="EMBL/GenBank/DDBJ databases">
        <authorList>
            <person name="Varghese N."/>
            <person name="Submissions S."/>
        </authorList>
    </citation>
    <scope>NUCLEOTIDE SEQUENCE [LARGE SCALE GENOMIC DNA]</scope>
    <source>
        <strain evidence="2">DSM 12395</strain>
    </source>
</reference>
<name>A0A1M4T8X2_9FIRM</name>
<protein>
    <submittedName>
        <fullName evidence="1">Uncharacterized protein</fullName>
    </submittedName>
</protein>
<proteinExistence type="predicted"/>
<dbReference type="Proteomes" id="UP000184148">
    <property type="component" value="Unassembled WGS sequence"/>
</dbReference>